<dbReference type="SUPFAM" id="SSF50475">
    <property type="entry name" value="FMN-binding split barrel"/>
    <property type="match status" value="1"/>
</dbReference>
<organism evidence="4 5">
    <name type="scientific">Isosphaera pallida (strain ATCC 43644 / DSM 9630 / IS1B)</name>
    <dbReference type="NCBI Taxonomy" id="575540"/>
    <lineage>
        <taxon>Bacteria</taxon>
        <taxon>Pseudomonadati</taxon>
        <taxon>Planctomycetota</taxon>
        <taxon>Planctomycetia</taxon>
        <taxon>Isosphaerales</taxon>
        <taxon>Isosphaeraceae</taxon>
        <taxon>Isosphaera</taxon>
    </lineage>
</organism>
<dbReference type="Pfam" id="PF04289">
    <property type="entry name" value="DUF447_N"/>
    <property type="match status" value="1"/>
</dbReference>
<evidence type="ECO:0000313" key="5">
    <source>
        <dbReference type="Proteomes" id="UP000008631"/>
    </source>
</evidence>
<evidence type="ECO:0000313" key="4">
    <source>
        <dbReference type="EMBL" id="ADV63114.1"/>
    </source>
</evidence>
<reference key="1">
    <citation type="submission" date="2010-11" db="EMBL/GenBank/DDBJ databases">
        <title>The complete sequence of chromosome of Isophaera pallida ATCC 43644.</title>
        <authorList>
            <consortium name="US DOE Joint Genome Institute (JGI-PGF)"/>
            <person name="Lucas S."/>
            <person name="Copeland A."/>
            <person name="Lapidus A."/>
            <person name="Bruce D."/>
            <person name="Goodwin L."/>
            <person name="Pitluck S."/>
            <person name="Kyrpides N."/>
            <person name="Mavromatis K."/>
            <person name="Pagani I."/>
            <person name="Ivanova N."/>
            <person name="Saunders E."/>
            <person name="Brettin T."/>
            <person name="Detter J.C."/>
            <person name="Han C."/>
            <person name="Tapia R."/>
            <person name="Land M."/>
            <person name="Hauser L."/>
            <person name="Markowitz V."/>
            <person name="Cheng J.-F."/>
            <person name="Hugenholtz P."/>
            <person name="Woyke T."/>
            <person name="Wu D."/>
            <person name="Eisen J.A."/>
        </authorList>
    </citation>
    <scope>NUCLEOTIDE SEQUENCE</scope>
    <source>
        <strain>ATCC 43644</strain>
    </source>
</reference>
<gene>
    <name evidence="4" type="ordered locus">Isop_2543</name>
</gene>
<dbReference type="STRING" id="575540.Isop_2543"/>
<protein>
    <recommendedName>
        <fullName evidence="6">DUF447 family protein</fullName>
    </recommendedName>
</protein>
<dbReference type="RefSeq" id="WP_013565402.1">
    <property type="nucleotide sequence ID" value="NC_014962.1"/>
</dbReference>
<name>E8QYB9_ISOPI</name>
<dbReference type="OrthoDB" id="2112021at2"/>
<dbReference type="InParanoid" id="E8QYB9"/>
<dbReference type="HOGENOM" id="CLU_110565_1_0_0"/>
<dbReference type="InterPro" id="IPR049288">
    <property type="entry name" value="DUF447_C"/>
</dbReference>
<dbReference type="Pfam" id="PF20766">
    <property type="entry name" value="DUF447_C"/>
    <property type="match status" value="1"/>
</dbReference>
<reference evidence="4 5" key="2">
    <citation type="journal article" date="2011" name="Stand. Genomic Sci.">
        <title>Complete genome sequence of Isosphaera pallida type strain (IS1B).</title>
        <authorList>
            <consortium name="US DOE Joint Genome Institute (JGI-PGF)"/>
            <person name="Goker M."/>
            <person name="Cleland D."/>
            <person name="Saunders E."/>
            <person name="Lapidus A."/>
            <person name="Nolan M."/>
            <person name="Lucas S."/>
            <person name="Hammon N."/>
            <person name="Deshpande S."/>
            <person name="Cheng J.F."/>
            <person name="Tapia R."/>
            <person name="Han C."/>
            <person name="Goodwin L."/>
            <person name="Pitluck S."/>
            <person name="Liolios K."/>
            <person name="Pagani I."/>
            <person name="Ivanova N."/>
            <person name="Mavromatis K."/>
            <person name="Pati A."/>
            <person name="Chen A."/>
            <person name="Palaniappan K."/>
            <person name="Land M."/>
            <person name="Hauser L."/>
            <person name="Chang Y.J."/>
            <person name="Jeffries C.D."/>
            <person name="Detter J.C."/>
            <person name="Beck B."/>
            <person name="Woyke T."/>
            <person name="Bristow J."/>
            <person name="Eisen J.A."/>
            <person name="Markowitz V."/>
            <person name="Hugenholtz P."/>
            <person name="Kyrpides N.C."/>
            <person name="Klenk H.P."/>
        </authorList>
    </citation>
    <scope>NUCLEOTIDE SEQUENCE [LARGE SCALE GENOMIC DNA]</scope>
    <source>
        <strain evidence="5">ATCC 43644 / DSM 9630 / IS1B</strain>
    </source>
</reference>
<dbReference type="InterPro" id="IPR012349">
    <property type="entry name" value="Split_barrel_FMN-bd"/>
</dbReference>
<keyword evidence="5" id="KW-1185">Reference proteome</keyword>
<dbReference type="Gene3D" id="1.20.58.290">
    <property type="entry name" value="Hypothetical membrane protein ta0354_69_121"/>
    <property type="match status" value="1"/>
</dbReference>
<dbReference type="Proteomes" id="UP000008631">
    <property type="component" value="Chromosome"/>
</dbReference>
<evidence type="ECO:0000256" key="1">
    <source>
        <dbReference type="SAM" id="MobiDB-lite"/>
    </source>
</evidence>
<sequence>MIVEGLVTTRNEDGSPRIRPMGPKLVDDDPPSFNRFVLRPYRTSATYRNLIRDGQGVLHVVDDVLLLARALLEDWPNGPPPTRPAARIEGFILEHACRYFEFRLENSDPRAIERAELEVRTVASGELRPFLGLNRAMGAVVEAAVLASRVHLLPHQTISEGFERLAIPVEKTGGPREREAFDLLRRFVDSATKLVHPTSRPCD</sequence>
<evidence type="ECO:0000259" key="2">
    <source>
        <dbReference type="Pfam" id="PF04289"/>
    </source>
</evidence>
<dbReference type="Gene3D" id="2.30.110.10">
    <property type="entry name" value="Electron Transport, Fmn-binding Protein, Chain A"/>
    <property type="match status" value="1"/>
</dbReference>
<feature type="domain" description="DUF447" evidence="3">
    <location>
        <begin position="134"/>
        <end position="186"/>
    </location>
</feature>
<dbReference type="eggNOG" id="COG2457">
    <property type="taxonomic scope" value="Bacteria"/>
</dbReference>
<dbReference type="InterPro" id="IPR007386">
    <property type="entry name" value="DUF447_N"/>
</dbReference>
<dbReference type="AlphaFoldDB" id="E8QYB9"/>
<proteinExistence type="predicted"/>
<accession>E8QYB9</accession>
<dbReference type="EMBL" id="CP002353">
    <property type="protein sequence ID" value="ADV63114.1"/>
    <property type="molecule type" value="Genomic_DNA"/>
</dbReference>
<evidence type="ECO:0000259" key="3">
    <source>
        <dbReference type="Pfam" id="PF20766"/>
    </source>
</evidence>
<evidence type="ECO:0008006" key="6">
    <source>
        <dbReference type="Google" id="ProtNLM"/>
    </source>
</evidence>
<dbReference type="KEGG" id="ipa:Isop_2543"/>
<feature type="region of interest" description="Disordered" evidence="1">
    <location>
        <begin position="1"/>
        <end position="25"/>
    </location>
</feature>
<feature type="domain" description="DUF447" evidence="2">
    <location>
        <begin position="4"/>
        <end position="110"/>
    </location>
</feature>